<accession>A0ABT5HSH7</accession>
<comment type="caution">
    <text evidence="2">The sequence shown here is derived from an EMBL/GenBank/DDBJ whole genome shotgun (WGS) entry which is preliminary data.</text>
</comment>
<reference evidence="2 3" key="1">
    <citation type="submission" date="2023-01" db="EMBL/GenBank/DDBJ databases">
        <title>Novel species of the genus Asticcacaulis isolated from rivers.</title>
        <authorList>
            <person name="Lu H."/>
        </authorList>
    </citation>
    <scope>NUCLEOTIDE SEQUENCE [LARGE SCALE GENOMIC DNA]</scope>
    <source>
        <strain evidence="2 3">BYS171W</strain>
    </source>
</reference>
<feature type="domain" description="DAGKc" evidence="1">
    <location>
        <begin position="60"/>
        <end position="128"/>
    </location>
</feature>
<dbReference type="Gene3D" id="3.40.50.10330">
    <property type="entry name" value="Probable inorganic polyphosphate/atp-NAD kinase, domain 1"/>
    <property type="match status" value="1"/>
</dbReference>
<protein>
    <submittedName>
        <fullName evidence="2">Diacylglycerol kinase family protein</fullName>
    </submittedName>
</protein>
<dbReference type="RefSeq" id="WP_272747509.1">
    <property type="nucleotide sequence ID" value="NZ_JAQQKX010000004.1"/>
</dbReference>
<dbReference type="InterPro" id="IPR016064">
    <property type="entry name" value="NAD/diacylglycerol_kinase_sf"/>
</dbReference>
<dbReference type="InterPro" id="IPR001206">
    <property type="entry name" value="Diacylglycerol_kinase_cat_dom"/>
</dbReference>
<organism evidence="2 3">
    <name type="scientific">Asticcacaulis aquaticus</name>
    <dbReference type="NCBI Taxonomy" id="2984212"/>
    <lineage>
        <taxon>Bacteria</taxon>
        <taxon>Pseudomonadati</taxon>
        <taxon>Pseudomonadota</taxon>
        <taxon>Alphaproteobacteria</taxon>
        <taxon>Caulobacterales</taxon>
        <taxon>Caulobacteraceae</taxon>
        <taxon>Asticcacaulis</taxon>
    </lineage>
</organism>
<gene>
    <name evidence="2" type="ORF">PQU92_07050</name>
</gene>
<evidence type="ECO:0000313" key="2">
    <source>
        <dbReference type="EMBL" id="MDC7683027.1"/>
    </source>
</evidence>
<proteinExistence type="predicted"/>
<evidence type="ECO:0000259" key="1">
    <source>
        <dbReference type="PROSITE" id="PS50146"/>
    </source>
</evidence>
<dbReference type="GO" id="GO:0016301">
    <property type="term" value="F:kinase activity"/>
    <property type="evidence" value="ECO:0007669"/>
    <property type="project" value="UniProtKB-KW"/>
</dbReference>
<dbReference type="EMBL" id="JAQQKX010000004">
    <property type="protein sequence ID" value="MDC7683027.1"/>
    <property type="molecule type" value="Genomic_DNA"/>
</dbReference>
<name>A0ABT5HSH7_9CAUL</name>
<keyword evidence="3" id="KW-1185">Reference proteome</keyword>
<keyword evidence="2" id="KW-0808">Transferase</keyword>
<dbReference type="InterPro" id="IPR017438">
    <property type="entry name" value="ATP-NAD_kinase_N"/>
</dbReference>
<dbReference type="Pfam" id="PF00781">
    <property type="entry name" value="DAGK_cat"/>
    <property type="match status" value="1"/>
</dbReference>
<dbReference type="Proteomes" id="UP001214854">
    <property type="component" value="Unassembled WGS sequence"/>
</dbReference>
<dbReference type="Gene3D" id="2.60.200.40">
    <property type="match status" value="1"/>
</dbReference>
<sequence length="301" mass="32785">MGTAFNILINGKAGTVLNMGQPAIEAAIEASGMAVAELCFSEPDDMEANLVRFAKSDTPLLVGGGDGTLRSCAVSLSKKSKAFGILPFGTMNLLAKDLSIDTLQAALSKYAEGAIETAIDAGFVNDEMFLCCASIGTMPEASVFREENRSRNILVLIPQLFWFVIDHFERHKGDRIVLQIGKKMKKFRSPAAVVAANRFADSDLLSQNNFKRDNLQGGELAAYISTTRTRGSHLRFVTRLLVGDWKKDPDLVELTAKALTLWSGHNKQLVSIDGEVLELKTPLEFKLKPRGVKLLVPKDAA</sequence>
<keyword evidence="2" id="KW-0418">Kinase</keyword>
<dbReference type="PROSITE" id="PS50146">
    <property type="entry name" value="DAGK"/>
    <property type="match status" value="1"/>
</dbReference>
<dbReference type="SUPFAM" id="SSF111331">
    <property type="entry name" value="NAD kinase/diacylglycerol kinase-like"/>
    <property type="match status" value="1"/>
</dbReference>
<evidence type="ECO:0000313" key="3">
    <source>
        <dbReference type="Proteomes" id="UP001214854"/>
    </source>
</evidence>